<name>A0A1X7HUX7_9BACL</name>
<organism evidence="1 2">
    <name type="scientific">Paenibacillus uliginis N3/975</name>
    <dbReference type="NCBI Taxonomy" id="1313296"/>
    <lineage>
        <taxon>Bacteria</taxon>
        <taxon>Bacillati</taxon>
        <taxon>Bacillota</taxon>
        <taxon>Bacilli</taxon>
        <taxon>Bacillales</taxon>
        <taxon>Paenibacillaceae</taxon>
        <taxon>Paenibacillus</taxon>
    </lineage>
</organism>
<dbReference type="STRING" id="1313296.SAMN05661091_5901"/>
<evidence type="ECO:0000313" key="1">
    <source>
        <dbReference type="EMBL" id="SMF92570.1"/>
    </source>
</evidence>
<reference evidence="2" key="1">
    <citation type="submission" date="2017-04" db="EMBL/GenBank/DDBJ databases">
        <authorList>
            <person name="Varghese N."/>
            <person name="Submissions S."/>
        </authorList>
    </citation>
    <scope>NUCLEOTIDE SEQUENCE [LARGE SCALE GENOMIC DNA]</scope>
    <source>
        <strain evidence="2">N3/975</strain>
    </source>
</reference>
<sequence>MIRKKFPLLAYFIWAILLLLIPLGCASDPPRSEDEKTAENYVESQGYEIEDHQGKVYTYTLDKSLLQSVSASATVNLSYIQTWSVQENEPDNYFGKEISSYIFTVSGHPLDKQYNTNTIVNIMMSDGEVIGGTSTPDVGGLDGSLYSLDGRTLEEVTGISYGEWITQWAQKYTD</sequence>
<dbReference type="EMBL" id="LT840184">
    <property type="protein sequence ID" value="SMF92570.1"/>
    <property type="molecule type" value="Genomic_DNA"/>
</dbReference>
<evidence type="ECO:0000313" key="2">
    <source>
        <dbReference type="Proteomes" id="UP000192940"/>
    </source>
</evidence>
<dbReference type="RefSeq" id="WP_208916631.1">
    <property type="nucleotide sequence ID" value="NZ_LT840184.1"/>
</dbReference>
<accession>A0A1X7HUX7</accession>
<protein>
    <submittedName>
        <fullName evidence="1">Uncharacterized protein</fullName>
    </submittedName>
</protein>
<gene>
    <name evidence="1" type="ORF">SAMN05661091_5901</name>
</gene>
<dbReference type="Proteomes" id="UP000192940">
    <property type="component" value="Chromosome I"/>
</dbReference>
<keyword evidence="2" id="KW-1185">Reference proteome</keyword>
<proteinExistence type="predicted"/>
<dbReference type="AlphaFoldDB" id="A0A1X7HUX7"/>